<dbReference type="CDD" id="cd02980">
    <property type="entry name" value="TRX_Fd_family"/>
    <property type="match status" value="1"/>
</dbReference>
<dbReference type="SUPFAM" id="SSF52833">
    <property type="entry name" value="Thioredoxin-like"/>
    <property type="match status" value="1"/>
</dbReference>
<keyword evidence="1" id="KW-1133">Transmembrane helix</keyword>
<proteinExistence type="predicted"/>
<dbReference type="Proteomes" id="UP001237207">
    <property type="component" value="Unassembled WGS sequence"/>
</dbReference>
<sequence>MWHKAIVHLHTNPYLPEDRGFFVGIIFILKMGGARMTTWNLQDMQKHVLICNGSSCMRKGGEEVTQAIRKEITTRELDRYIHTSRTRCNGRCKDACVVIVYPDAVWYEGIDVDSAKELVHSHLENNQILKSKVIYERTQTGMSLKNNRVKGIEKEKQEAKKEEVL</sequence>
<gene>
    <name evidence="2" type="ORF">J2S13_000631</name>
</gene>
<dbReference type="InterPro" id="IPR036249">
    <property type="entry name" value="Thioredoxin-like_sf"/>
</dbReference>
<dbReference type="AlphaFoldDB" id="A0AAJ1T3L9"/>
<accession>A0AAJ1T3L9</accession>
<keyword evidence="1" id="KW-0812">Transmembrane</keyword>
<keyword evidence="3" id="KW-1185">Reference proteome</keyword>
<keyword evidence="1" id="KW-0472">Membrane</keyword>
<feature type="transmembrane region" description="Helical" evidence="1">
    <location>
        <begin position="20"/>
        <end position="37"/>
    </location>
</feature>
<dbReference type="Gene3D" id="3.40.30.10">
    <property type="entry name" value="Glutaredoxin"/>
    <property type="match status" value="1"/>
</dbReference>
<evidence type="ECO:0000256" key="1">
    <source>
        <dbReference type="SAM" id="Phobius"/>
    </source>
</evidence>
<reference evidence="2" key="1">
    <citation type="submission" date="2023-07" db="EMBL/GenBank/DDBJ databases">
        <title>Genomic Encyclopedia of Type Strains, Phase IV (KMG-IV): sequencing the most valuable type-strain genomes for metagenomic binning, comparative biology and taxonomic classification.</title>
        <authorList>
            <person name="Goeker M."/>
        </authorList>
    </citation>
    <scope>NUCLEOTIDE SEQUENCE</scope>
    <source>
        <strain evidence="2">DSM 23947</strain>
    </source>
</reference>
<dbReference type="Pfam" id="PF01257">
    <property type="entry name" value="2Fe-2S_thioredx"/>
    <property type="match status" value="1"/>
</dbReference>
<protein>
    <submittedName>
        <fullName evidence="2">(2Fe-2S) ferredoxin</fullName>
    </submittedName>
</protein>
<name>A0AAJ1T3L9_9BACI</name>
<dbReference type="EMBL" id="JAUSUC010000005">
    <property type="protein sequence ID" value="MDQ0214235.1"/>
    <property type="molecule type" value="Genomic_DNA"/>
</dbReference>
<evidence type="ECO:0000313" key="3">
    <source>
        <dbReference type="Proteomes" id="UP001237207"/>
    </source>
</evidence>
<comment type="caution">
    <text evidence="2">The sequence shown here is derived from an EMBL/GenBank/DDBJ whole genome shotgun (WGS) entry which is preliminary data.</text>
</comment>
<evidence type="ECO:0000313" key="2">
    <source>
        <dbReference type="EMBL" id="MDQ0214235.1"/>
    </source>
</evidence>
<organism evidence="2 3">
    <name type="scientific">Oikeobacillus pervagus</name>
    <dbReference type="NCBI Taxonomy" id="1325931"/>
    <lineage>
        <taxon>Bacteria</taxon>
        <taxon>Bacillati</taxon>
        <taxon>Bacillota</taxon>
        <taxon>Bacilli</taxon>
        <taxon>Bacillales</taxon>
        <taxon>Bacillaceae</taxon>
        <taxon>Oikeobacillus</taxon>
    </lineage>
</organism>